<dbReference type="Proteomes" id="UP000324065">
    <property type="component" value="Unassembled WGS sequence"/>
</dbReference>
<organism evidence="3 4">
    <name type="scientific">Roseospira marina</name>
    <dbReference type="NCBI Taxonomy" id="140057"/>
    <lineage>
        <taxon>Bacteria</taxon>
        <taxon>Pseudomonadati</taxon>
        <taxon>Pseudomonadota</taxon>
        <taxon>Alphaproteobacteria</taxon>
        <taxon>Rhodospirillales</taxon>
        <taxon>Rhodospirillaceae</taxon>
        <taxon>Roseospira</taxon>
    </lineage>
</organism>
<evidence type="ECO:0000313" key="4">
    <source>
        <dbReference type="Proteomes" id="UP000324065"/>
    </source>
</evidence>
<feature type="transmembrane region" description="Helical" evidence="1">
    <location>
        <begin position="43"/>
        <end position="64"/>
    </location>
</feature>
<dbReference type="GO" id="GO:0006974">
    <property type="term" value="P:DNA damage response"/>
    <property type="evidence" value="ECO:0007669"/>
    <property type="project" value="TreeGrafter"/>
</dbReference>
<dbReference type="OrthoDB" id="163792at2"/>
<dbReference type="Pfam" id="PF05360">
    <property type="entry name" value="YiaAB"/>
    <property type="match status" value="1"/>
</dbReference>
<protein>
    <recommendedName>
        <fullName evidence="2">YiaAB two helix domain-containing protein</fullName>
    </recommendedName>
</protein>
<reference evidence="3 4" key="1">
    <citation type="submission" date="2019-09" db="EMBL/GenBank/DDBJ databases">
        <title>Genome sequence of Roseospira marina, one of the more divergent members of the non-sulfur purple photosynthetic bacterial family, the Rhodospirillaceae.</title>
        <authorList>
            <person name="Meyer T."/>
            <person name="Kyndt J."/>
        </authorList>
    </citation>
    <scope>NUCLEOTIDE SEQUENCE [LARGE SCALE GENOMIC DNA]</scope>
    <source>
        <strain evidence="3 4">DSM 15113</strain>
    </source>
</reference>
<accession>A0A5M6IAD0</accession>
<evidence type="ECO:0000256" key="1">
    <source>
        <dbReference type="SAM" id="Phobius"/>
    </source>
</evidence>
<dbReference type="InterPro" id="IPR008024">
    <property type="entry name" value="YiaAB"/>
</dbReference>
<evidence type="ECO:0000313" key="3">
    <source>
        <dbReference type="EMBL" id="KAA5605163.1"/>
    </source>
</evidence>
<keyword evidence="1" id="KW-0472">Membrane</keyword>
<keyword evidence="4" id="KW-1185">Reference proteome</keyword>
<comment type="caution">
    <text evidence="3">The sequence shown here is derived from an EMBL/GenBank/DDBJ whole genome shotgun (WGS) entry which is preliminary data.</text>
</comment>
<dbReference type="AlphaFoldDB" id="A0A5M6IAD0"/>
<dbReference type="GO" id="GO:0005886">
    <property type="term" value="C:plasma membrane"/>
    <property type="evidence" value="ECO:0007669"/>
    <property type="project" value="TreeGrafter"/>
</dbReference>
<proteinExistence type="predicted"/>
<dbReference type="InterPro" id="IPR038972">
    <property type="entry name" value="YiaA-like"/>
</dbReference>
<gene>
    <name evidence="3" type="ORF">F1188_12865</name>
</gene>
<dbReference type="RefSeq" id="WP_150062833.1">
    <property type="nucleotide sequence ID" value="NZ_JACHII010000009.1"/>
</dbReference>
<feature type="domain" description="YiaAB two helix" evidence="2">
    <location>
        <begin position="17"/>
        <end position="69"/>
    </location>
</feature>
<feature type="transmembrane region" description="Helical" evidence="1">
    <location>
        <begin position="16"/>
        <end position="37"/>
    </location>
</feature>
<evidence type="ECO:0000259" key="2">
    <source>
        <dbReference type="Pfam" id="PF05360"/>
    </source>
</evidence>
<keyword evidence="1" id="KW-0812">Transmembrane</keyword>
<dbReference type="EMBL" id="VWPJ01000011">
    <property type="protein sequence ID" value="KAA5605163.1"/>
    <property type="molecule type" value="Genomic_DNA"/>
</dbReference>
<keyword evidence="1" id="KW-1133">Transmembrane helix</keyword>
<name>A0A5M6IAD0_9PROT</name>
<sequence>MNQTEHVTAIMEPSKAWIIHSITSFAISLAAVLGGVLSLQVDFWVQGFLLMGVLFLAGNCFTLSKVLRDQHEARTWHHRLEVAKTRELIDKYADAA</sequence>
<dbReference type="PANTHER" id="PTHR37290">
    <property type="entry name" value="INNER MEMBRANE PROTEIN YIAA-RELATED"/>
    <property type="match status" value="1"/>
</dbReference>
<dbReference type="PANTHER" id="PTHR37290:SF1">
    <property type="entry name" value="INNER MEMBRANE PROTEIN YIAA"/>
    <property type="match status" value="1"/>
</dbReference>